<gene>
    <name evidence="11" type="ORF">L2749_12560</name>
</gene>
<name>A0A9X2CB39_9GAMM</name>
<evidence type="ECO:0000256" key="7">
    <source>
        <dbReference type="PROSITE-ProRule" id="PRU01360"/>
    </source>
</evidence>
<evidence type="ECO:0000256" key="6">
    <source>
        <dbReference type="ARBA" id="ARBA00023237"/>
    </source>
</evidence>
<evidence type="ECO:0000256" key="8">
    <source>
        <dbReference type="SAM" id="MobiDB-lite"/>
    </source>
</evidence>
<keyword evidence="9" id="KW-0732">Signal</keyword>
<evidence type="ECO:0000259" key="10">
    <source>
        <dbReference type="Pfam" id="PF07715"/>
    </source>
</evidence>
<dbReference type="Gene3D" id="2.40.170.20">
    <property type="entry name" value="TonB-dependent receptor, beta-barrel domain"/>
    <property type="match status" value="1"/>
</dbReference>
<dbReference type="SUPFAM" id="SSF56935">
    <property type="entry name" value="Porins"/>
    <property type="match status" value="1"/>
</dbReference>
<dbReference type="Pfam" id="PF07715">
    <property type="entry name" value="Plug"/>
    <property type="match status" value="1"/>
</dbReference>
<dbReference type="PANTHER" id="PTHR40980:SF3">
    <property type="entry name" value="TONB-DEPENDENT RECEPTOR-LIKE BETA-BARREL DOMAIN-CONTAINING PROTEIN"/>
    <property type="match status" value="1"/>
</dbReference>
<dbReference type="PANTHER" id="PTHR40980">
    <property type="entry name" value="PLUG DOMAIN-CONTAINING PROTEIN"/>
    <property type="match status" value="1"/>
</dbReference>
<keyword evidence="6 7" id="KW-0998">Cell outer membrane</keyword>
<evidence type="ECO:0000256" key="1">
    <source>
        <dbReference type="ARBA" id="ARBA00004571"/>
    </source>
</evidence>
<dbReference type="RefSeq" id="WP_188924403.1">
    <property type="nucleotide sequence ID" value="NZ_BMQI01000010.1"/>
</dbReference>
<organism evidence="11 12">
    <name type="scientific">Shewanella algicola</name>
    <dbReference type="NCBI Taxonomy" id="640633"/>
    <lineage>
        <taxon>Bacteria</taxon>
        <taxon>Pseudomonadati</taxon>
        <taxon>Pseudomonadota</taxon>
        <taxon>Gammaproteobacteria</taxon>
        <taxon>Alteromonadales</taxon>
        <taxon>Shewanellaceae</taxon>
        <taxon>Shewanella</taxon>
    </lineage>
</organism>
<evidence type="ECO:0000256" key="9">
    <source>
        <dbReference type="SAM" id="SignalP"/>
    </source>
</evidence>
<keyword evidence="5 7" id="KW-0472">Membrane</keyword>
<dbReference type="InterPro" id="IPR039426">
    <property type="entry name" value="TonB-dep_rcpt-like"/>
</dbReference>
<keyword evidence="12" id="KW-1185">Reference proteome</keyword>
<evidence type="ECO:0000256" key="3">
    <source>
        <dbReference type="ARBA" id="ARBA00022452"/>
    </source>
</evidence>
<proteinExistence type="inferred from homology"/>
<feature type="signal peptide" evidence="9">
    <location>
        <begin position="1"/>
        <end position="29"/>
    </location>
</feature>
<keyword evidence="11" id="KW-0675">Receptor</keyword>
<dbReference type="Proteomes" id="UP001139408">
    <property type="component" value="Unassembled WGS sequence"/>
</dbReference>
<evidence type="ECO:0000256" key="5">
    <source>
        <dbReference type="ARBA" id="ARBA00023136"/>
    </source>
</evidence>
<dbReference type="InterPro" id="IPR012910">
    <property type="entry name" value="Plug_dom"/>
</dbReference>
<dbReference type="NCBIfam" id="TIGR01782">
    <property type="entry name" value="TonB-Xanth-Caul"/>
    <property type="match status" value="1"/>
</dbReference>
<dbReference type="PROSITE" id="PS52016">
    <property type="entry name" value="TONB_DEPENDENT_REC_3"/>
    <property type="match status" value="1"/>
</dbReference>
<dbReference type="InterPro" id="IPR010104">
    <property type="entry name" value="TonB_rcpt_bac"/>
</dbReference>
<dbReference type="Gene3D" id="2.170.130.10">
    <property type="entry name" value="TonB-dependent receptor, plug domain"/>
    <property type="match status" value="1"/>
</dbReference>
<keyword evidence="4 7" id="KW-0812">Transmembrane</keyword>
<feature type="region of interest" description="Disordered" evidence="8">
    <location>
        <begin position="241"/>
        <end position="264"/>
    </location>
</feature>
<evidence type="ECO:0000256" key="2">
    <source>
        <dbReference type="ARBA" id="ARBA00022448"/>
    </source>
</evidence>
<dbReference type="InterPro" id="IPR037066">
    <property type="entry name" value="Plug_dom_sf"/>
</dbReference>
<dbReference type="GO" id="GO:0009279">
    <property type="term" value="C:cell outer membrane"/>
    <property type="evidence" value="ECO:0007669"/>
    <property type="project" value="UniProtKB-SubCell"/>
</dbReference>
<comment type="subcellular location">
    <subcellularLocation>
        <location evidence="1 7">Cell outer membrane</location>
        <topology evidence="1 7">Multi-pass membrane protein</topology>
    </subcellularLocation>
</comment>
<feature type="chain" id="PRO_5040793356" evidence="9">
    <location>
        <begin position="30"/>
        <end position="967"/>
    </location>
</feature>
<keyword evidence="2 7" id="KW-0813">Transport</keyword>
<dbReference type="EMBL" id="JAKILJ010000027">
    <property type="protein sequence ID" value="MCL1106074.1"/>
    <property type="molecule type" value="Genomic_DNA"/>
</dbReference>
<protein>
    <submittedName>
        <fullName evidence="11">TonB-dependent receptor</fullName>
    </submittedName>
</protein>
<evidence type="ECO:0000313" key="12">
    <source>
        <dbReference type="Proteomes" id="UP001139408"/>
    </source>
</evidence>
<sequence length="967" mass="104357">MKTTKFTKTKLATSLSLVLGVGSMLPAYAADEASEENIEVISVTGIRGSLIKSMDVKRSSSGVVDSISAEDIGKFPDTNLAESLQRITGVSIDRSNGEGSKVSVRGFGPDYNLITLNGRQMPVTTGTRSFDFANIASESISGVEVHKTSQASDSTGGIGSTINILTHKPLNSPGLKATVGVKAVDDKSTDNGSVTPELSGLYSNTFADDTFGISLSASYQERESGNQQAQVGTGWRTFPGTTDNSEWGGVANDDSQINRPGDEDFYSVPQTTVYRFEEQQRTRTNGQLVLQYSPVDSVVASLDYTYMRNDIDTQFNDVSAWFNFVPSENVWSDGPYATPLIYSETYDSPADLSMAAGDSGVRNESGSLGFNIEWQATDDLKLTFDAHNSVAENKPNSPYGSSNTLSTAAFVRTSAATDFSGDLPVLAVGGGNAVTAADMMVTGSVFTNSRNKSEIDQYQFDGEYYLEDAGSIDFGVAITNVNNHSQTVNVQRNDWGGVGSAGDLDDAWFPADTIHDKFDANGGDFSLADGDFDILNTIFMWDFDSVRDYAAANYTSSVSGDCGNGFCPSTNYASETDRYTEEESQAVYVQYNYDNEIAGMPYDVHFGLRYEQTDVTSTAAVAGYDGADWIAETEIALSATGEQVFETKKGDYDYLLPSFNFNIEVVEDVILRAAYSETIGRPDYTAIQGGTVLSTLANRTNGGGSAGNPTLLPLESENIDFSAEWYYAPSSYVSVGYFRKDTKNFISSEIVQTTNGIYNPASGDLYKAAVAATGTTEAGAVRDYIFANFADNAAVDVDNQIISGSADNNDALLNFNISTPSNSANSAVIDGWEFAAQHFFGESGLGVIANYTLVDSDLALVGISDTANAVLVYENYGFQARVAYNWRDEFLSATSQGTGLFPQYTEAYSQIDLSVSYDIEQVEGLTVFFEGLNITEEYTRVRGYTDDQVLNLTETGARYSIGARYTF</sequence>
<reference evidence="11" key="1">
    <citation type="submission" date="2022-01" db="EMBL/GenBank/DDBJ databases">
        <title>Whole genome-based taxonomy of the Shewanellaceae.</title>
        <authorList>
            <person name="Martin-Rodriguez A.J."/>
        </authorList>
    </citation>
    <scope>NUCLEOTIDE SEQUENCE</scope>
    <source>
        <strain evidence="11">DSM 23803</strain>
    </source>
</reference>
<comment type="caution">
    <text evidence="11">The sequence shown here is derived from an EMBL/GenBank/DDBJ whole genome shotgun (WGS) entry which is preliminary data.</text>
</comment>
<feature type="domain" description="TonB-dependent receptor plug" evidence="10">
    <location>
        <begin position="57"/>
        <end position="157"/>
    </location>
</feature>
<evidence type="ECO:0000256" key="4">
    <source>
        <dbReference type="ARBA" id="ARBA00022692"/>
    </source>
</evidence>
<dbReference type="InterPro" id="IPR036942">
    <property type="entry name" value="Beta-barrel_TonB_sf"/>
</dbReference>
<comment type="similarity">
    <text evidence="7">Belongs to the TonB-dependent receptor family.</text>
</comment>
<accession>A0A9X2CB39</accession>
<keyword evidence="3 7" id="KW-1134">Transmembrane beta strand</keyword>
<dbReference type="AlphaFoldDB" id="A0A9X2CB39"/>
<evidence type="ECO:0000313" key="11">
    <source>
        <dbReference type="EMBL" id="MCL1106074.1"/>
    </source>
</evidence>